<evidence type="ECO:0000256" key="2">
    <source>
        <dbReference type="ARBA" id="ARBA00022679"/>
    </source>
</evidence>
<evidence type="ECO:0000256" key="3">
    <source>
        <dbReference type="ARBA" id="ARBA00022691"/>
    </source>
</evidence>
<dbReference type="Pfam" id="PF01234">
    <property type="entry name" value="NNMT_PNMT_TEMT"/>
    <property type="match status" value="1"/>
</dbReference>
<keyword evidence="1" id="KW-0489">Methyltransferase</keyword>
<dbReference type="AlphaFoldDB" id="A0A8J3QJE5"/>
<dbReference type="InterPro" id="IPR029063">
    <property type="entry name" value="SAM-dependent_MTases_sf"/>
</dbReference>
<keyword evidence="5" id="KW-1185">Reference proteome</keyword>
<sequence>MRLMIDLATNRNDSQPWDDFDSRWYLAHNYENLRLDDREIIERVANFFAASGEQRCGIDVGSGTNLYPALAMLPSCRQITLVERSRSNVAWLMREIRQFAPSWDPFWGALVNADADRYKPVEPREALAARTEVLCGSIFELPRCEWEIGTMFFVAESITAEADEFERATQCFVRSLKPGAPFAAAFMRHSVGYQVNRLHFPAVAVDEGQVGECLDPVAYDVTVTMIPSGANPLRDGYDGMILATGYANGK</sequence>
<dbReference type="Proteomes" id="UP000642748">
    <property type="component" value="Unassembled WGS sequence"/>
</dbReference>
<dbReference type="PANTHER" id="PTHR10867">
    <property type="entry name" value="NNMT/PNMT/TEMT FAMILY MEMBER"/>
    <property type="match status" value="1"/>
</dbReference>
<dbReference type="GO" id="GO:0008168">
    <property type="term" value="F:methyltransferase activity"/>
    <property type="evidence" value="ECO:0007669"/>
    <property type="project" value="UniProtKB-KW"/>
</dbReference>
<keyword evidence="3" id="KW-0949">S-adenosyl-L-methionine</keyword>
<dbReference type="PROSITE" id="PS51681">
    <property type="entry name" value="SAM_MT_NNMT_PNMT_TEMT"/>
    <property type="match status" value="1"/>
</dbReference>
<dbReference type="EMBL" id="BONZ01000003">
    <property type="protein sequence ID" value="GIH12093.1"/>
    <property type="molecule type" value="Genomic_DNA"/>
</dbReference>
<organism evidence="4 5">
    <name type="scientific">Rugosimonospora africana</name>
    <dbReference type="NCBI Taxonomy" id="556532"/>
    <lineage>
        <taxon>Bacteria</taxon>
        <taxon>Bacillati</taxon>
        <taxon>Actinomycetota</taxon>
        <taxon>Actinomycetes</taxon>
        <taxon>Micromonosporales</taxon>
        <taxon>Micromonosporaceae</taxon>
        <taxon>Rugosimonospora</taxon>
    </lineage>
</organism>
<evidence type="ECO:0000256" key="1">
    <source>
        <dbReference type="ARBA" id="ARBA00022603"/>
    </source>
</evidence>
<protein>
    <recommendedName>
        <fullName evidence="6">Methyltransferase</fullName>
    </recommendedName>
</protein>
<comment type="caution">
    <text evidence="4">The sequence shown here is derived from an EMBL/GenBank/DDBJ whole genome shotgun (WGS) entry which is preliminary data.</text>
</comment>
<dbReference type="PANTHER" id="PTHR10867:SF17">
    <property type="entry name" value="NICOTINAMIDE N-METHYLTRANSFERASE"/>
    <property type="match status" value="1"/>
</dbReference>
<evidence type="ECO:0000313" key="4">
    <source>
        <dbReference type="EMBL" id="GIH12093.1"/>
    </source>
</evidence>
<dbReference type="InterPro" id="IPR000940">
    <property type="entry name" value="NNMT_TEMT_trans"/>
</dbReference>
<reference evidence="4" key="1">
    <citation type="submission" date="2021-01" db="EMBL/GenBank/DDBJ databases">
        <title>Whole genome shotgun sequence of Rugosimonospora africana NBRC 104875.</title>
        <authorList>
            <person name="Komaki H."/>
            <person name="Tamura T."/>
        </authorList>
    </citation>
    <scope>NUCLEOTIDE SEQUENCE</scope>
    <source>
        <strain evidence="4">NBRC 104875</strain>
    </source>
</reference>
<evidence type="ECO:0008006" key="6">
    <source>
        <dbReference type="Google" id="ProtNLM"/>
    </source>
</evidence>
<evidence type="ECO:0000313" key="5">
    <source>
        <dbReference type="Proteomes" id="UP000642748"/>
    </source>
</evidence>
<proteinExistence type="predicted"/>
<keyword evidence="2" id="KW-0808">Transferase</keyword>
<dbReference type="SUPFAM" id="SSF53335">
    <property type="entry name" value="S-adenosyl-L-methionine-dependent methyltransferases"/>
    <property type="match status" value="1"/>
</dbReference>
<name>A0A8J3QJE5_9ACTN</name>
<gene>
    <name evidence="4" type="ORF">Raf01_02650</name>
</gene>
<dbReference type="NCBIfam" id="NF040568">
    <property type="entry name" value="SCO2525_fam"/>
    <property type="match status" value="1"/>
</dbReference>
<accession>A0A8J3QJE5</accession>
<dbReference type="Gene3D" id="3.40.50.150">
    <property type="entry name" value="Vaccinia Virus protein VP39"/>
    <property type="match status" value="1"/>
</dbReference>
<dbReference type="GO" id="GO:0032259">
    <property type="term" value="P:methylation"/>
    <property type="evidence" value="ECO:0007669"/>
    <property type="project" value="UniProtKB-KW"/>
</dbReference>